<dbReference type="STRING" id="1612308.SAMN05444581_101548"/>
<name>A0A1I3WDT8_9HYPH</name>
<reference evidence="1 2" key="1">
    <citation type="submission" date="2016-10" db="EMBL/GenBank/DDBJ databases">
        <authorList>
            <person name="de Groot N.N."/>
        </authorList>
    </citation>
    <scope>NUCLEOTIDE SEQUENCE [LARGE SCALE GENOMIC DNA]</scope>
    <source>
        <strain evidence="1 2">NE2</strain>
    </source>
</reference>
<protein>
    <recommendedName>
        <fullName evidence="3">Transposase</fullName>
    </recommendedName>
</protein>
<dbReference type="Proteomes" id="UP000198755">
    <property type="component" value="Unassembled WGS sequence"/>
</dbReference>
<evidence type="ECO:0000313" key="1">
    <source>
        <dbReference type="EMBL" id="SFK05675.1"/>
    </source>
</evidence>
<keyword evidence="2" id="KW-1185">Reference proteome</keyword>
<organism evidence="1 2">
    <name type="scientific">Methylocapsa palsarum</name>
    <dbReference type="NCBI Taxonomy" id="1612308"/>
    <lineage>
        <taxon>Bacteria</taxon>
        <taxon>Pseudomonadati</taxon>
        <taxon>Pseudomonadota</taxon>
        <taxon>Alphaproteobacteria</taxon>
        <taxon>Hyphomicrobiales</taxon>
        <taxon>Beijerinckiaceae</taxon>
        <taxon>Methylocapsa</taxon>
    </lineage>
</organism>
<dbReference type="AlphaFoldDB" id="A0A1I3WDT8"/>
<accession>A0A1I3WDT8</accession>
<sequence length="36" mass="4254">MWRWIVPARERFDRRVRATGLMSLEEVHVVAMIGGQ</sequence>
<evidence type="ECO:0008006" key="3">
    <source>
        <dbReference type="Google" id="ProtNLM"/>
    </source>
</evidence>
<dbReference type="EMBL" id="FOSN01000001">
    <property type="protein sequence ID" value="SFK05675.1"/>
    <property type="molecule type" value="Genomic_DNA"/>
</dbReference>
<proteinExistence type="predicted"/>
<evidence type="ECO:0000313" key="2">
    <source>
        <dbReference type="Proteomes" id="UP000198755"/>
    </source>
</evidence>
<gene>
    <name evidence="1" type="ORF">SAMN05444581_101548</name>
</gene>